<dbReference type="GO" id="GO:0031218">
    <property type="term" value="F:arabinogalactan endo-1,4-beta-galactosidase activity"/>
    <property type="evidence" value="ECO:0007669"/>
    <property type="project" value="UniProtKB-EC"/>
</dbReference>
<reference evidence="5" key="1">
    <citation type="submission" date="2019-10" db="EMBL/GenBank/DDBJ databases">
        <title>Draft genome sequence of Panacibacter sp. KCS-6.</title>
        <authorList>
            <person name="Yim K.J."/>
        </authorList>
    </citation>
    <scope>NUCLEOTIDE SEQUENCE</scope>
    <source>
        <strain evidence="5">KCS-6</strain>
    </source>
</reference>
<dbReference type="GO" id="GO:0015926">
    <property type="term" value="F:glucosidase activity"/>
    <property type="evidence" value="ECO:0007669"/>
    <property type="project" value="InterPro"/>
</dbReference>
<dbReference type="InterPro" id="IPR017853">
    <property type="entry name" value="GH"/>
</dbReference>
<dbReference type="InterPro" id="IPR011683">
    <property type="entry name" value="Glyco_hydro_53"/>
</dbReference>
<keyword evidence="6" id="KW-1185">Reference proteome</keyword>
<dbReference type="PANTHER" id="PTHR34983:SF2">
    <property type="entry name" value="ENDO-BETA-1,4-GALACTANASE"/>
    <property type="match status" value="1"/>
</dbReference>
<dbReference type="PANTHER" id="PTHR34983">
    <property type="entry name" value="ARABINOGALACTAN ENDO-BETA-1,4-GALACTANASE A"/>
    <property type="match status" value="1"/>
</dbReference>
<dbReference type="AlphaFoldDB" id="A0A8J8FBE3"/>
<comment type="similarity">
    <text evidence="1 4">Belongs to the glycosyl hydrolase 53 family.</text>
</comment>
<evidence type="ECO:0000313" key="5">
    <source>
        <dbReference type="EMBL" id="NNV54913.1"/>
    </source>
</evidence>
<dbReference type="SUPFAM" id="SSF51445">
    <property type="entry name" value="(Trans)glycosidases"/>
    <property type="match status" value="1"/>
</dbReference>
<accession>A0A8J8FBE3</accession>
<evidence type="ECO:0000313" key="6">
    <source>
        <dbReference type="Proteomes" id="UP000598971"/>
    </source>
</evidence>
<protein>
    <recommendedName>
        <fullName evidence="4">Arabinogalactan endo-beta-1,4-galactanase</fullName>
        <ecNumber evidence="4">3.2.1.89</ecNumber>
    </recommendedName>
</protein>
<evidence type="ECO:0000256" key="2">
    <source>
        <dbReference type="ARBA" id="ARBA00022801"/>
    </source>
</evidence>
<keyword evidence="3 4" id="KW-0326">Glycosidase</keyword>
<dbReference type="EC" id="3.2.1.89" evidence="4"/>
<evidence type="ECO:0000256" key="4">
    <source>
        <dbReference type="RuleBase" id="RU361192"/>
    </source>
</evidence>
<dbReference type="RefSeq" id="WP_171606827.1">
    <property type="nucleotide sequence ID" value="NZ_WHPF01000003.1"/>
</dbReference>
<gene>
    <name evidence="5" type="ORF">GD597_05530</name>
</gene>
<name>A0A8J8FBE3_9BACT</name>
<keyword evidence="2 4" id="KW-0378">Hydrolase</keyword>
<comment type="catalytic activity">
    <reaction evidence="4">
        <text>The enzyme specifically hydrolyzes (1-&gt;4)-beta-D-galactosidic linkages in type I arabinogalactans.</text>
        <dbReference type="EC" id="3.2.1.89"/>
    </reaction>
</comment>
<evidence type="ECO:0000256" key="3">
    <source>
        <dbReference type="ARBA" id="ARBA00023295"/>
    </source>
</evidence>
<dbReference type="Gene3D" id="3.20.20.80">
    <property type="entry name" value="Glycosidases"/>
    <property type="match status" value="1"/>
</dbReference>
<organism evidence="5 6">
    <name type="scientific">Limnovirga soli</name>
    <dbReference type="NCBI Taxonomy" id="2656915"/>
    <lineage>
        <taxon>Bacteria</taxon>
        <taxon>Pseudomonadati</taxon>
        <taxon>Bacteroidota</taxon>
        <taxon>Chitinophagia</taxon>
        <taxon>Chitinophagales</taxon>
        <taxon>Chitinophagaceae</taxon>
        <taxon>Limnovirga</taxon>
    </lineage>
</organism>
<dbReference type="Pfam" id="PF07745">
    <property type="entry name" value="Glyco_hydro_53"/>
    <property type="match status" value="1"/>
</dbReference>
<evidence type="ECO:0000256" key="1">
    <source>
        <dbReference type="ARBA" id="ARBA00010687"/>
    </source>
</evidence>
<proteinExistence type="inferred from homology"/>
<dbReference type="GO" id="GO:0045490">
    <property type="term" value="P:pectin catabolic process"/>
    <property type="evidence" value="ECO:0007669"/>
    <property type="project" value="TreeGrafter"/>
</dbReference>
<dbReference type="EMBL" id="WHPF01000003">
    <property type="protein sequence ID" value="NNV54913.1"/>
    <property type="molecule type" value="Genomic_DNA"/>
</dbReference>
<comment type="caution">
    <text evidence="5">The sequence shown here is derived from an EMBL/GenBank/DDBJ whole genome shotgun (WGS) entry which is preliminary data.</text>
</comment>
<dbReference type="Proteomes" id="UP000598971">
    <property type="component" value="Unassembled WGS sequence"/>
</dbReference>
<sequence length="390" mass="44164">MNSAQLPYSFIKKNNGIILLQAIAICILAFYMNNAAAKPFTTDTVPPSFYRGADLSFSPMLEDEQQVFYDGDKPMSTLDIFKSNGCNLVRLRLWHTPNGKNSSVQEVLAYAKRVKAAGMSILLDFHYADNWADIMKQPIPKAWAQLNKKDMQDSLYKYTYHTIALFIANGVVPDIVQIGNEVNGGILWGAGNVSDSSENNWPYFTTLLKTGIKAVKDADKKNRIKILIQYANLKGADRFFKRMSTYKVNYNIMGISFYPFAPTNDMDQLQKTLSSLTQKYKKNVLITETVYPFTLASNSQAKLSLGENAKLVKNMDATPEGQKNYLLELRKRLKAIPNHRGIGFCYWAPDWVAYKGDKKAPYQSPWVNLTLFDFDHKALPALKAFNQYAN</sequence>